<dbReference type="SUPFAM" id="SSF47095">
    <property type="entry name" value="HMG-box"/>
    <property type="match status" value="1"/>
</dbReference>
<accession>A0BU33</accession>
<proteinExistence type="predicted"/>
<dbReference type="Proteomes" id="UP000000600">
    <property type="component" value="Unassembled WGS sequence"/>
</dbReference>
<dbReference type="RefSeq" id="XP_001429448.1">
    <property type="nucleotide sequence ID" value="XM_001429411.2"/>
</dbReference>
<evidence type="ECO:0000256" key="3">
    <source>
        <dbReference type="ARBA" id="ARBA00023242"/>
    </source>
</evidence>
<reference evidence="7 8" key="1">
    <citation type="journal article" date="2006" name="Nature">
        <title>Global trends of whole-genome duplications revealed by the ciliate Paramecium tetraurelia.</title>
        <authorList>
            <consortium name="Genoscope"/>
            <person name="Aury J.-M."/>
            <person name="Jaillon O."/>
            <person name="Duret L."/>
            <person name="Noel B."/>
            <person name="Jubin C."/>
            <person name="Porcel B.M."/>
            <person name="Segurens B."/>
            <person name="Daubin V."/>
            <person name="Anthouard V."/>
            <person name="Aiach N."/>
            <person name="Arnaiz O."/>
            <person name="Billaut A."/>
            <person name="Beisson J."/>
            <person name="Blanc I."/>
            <person name="Bouhouche K."/>
            <person name="Camara F."/>
            <person name="Duharcourt S."/>
            <person name="Guigo R."/>
            <person name="Gogendeau D."/>
            <person name="Katinka M."/>
            <person name="Keller A.-M."/>
            <person name="Kissmehl R."/>
            <person name="Klotz C."/>
            <person name="Koll F."/>
            <person name="Le Moue A."/>
            <person name="Lepere C."/>
            <person name="Malinsky S."/>
            <person name="Nowacki M."/>
            <person name="Nowak J.K."/>
            <person name="Plattner H."/>
            <person name="Poulain J."/>
            <person name="Ruiz F."/>
            <person name="Serrano V."/>
            <person name="Zagulski M."/>
            <person name="Dessen P."/>
            <person name="Betermier M."/>
            <person name="Weissenbach J."/>
            <person name="Scarpelli C."/>
            <person name="Schachter V."/>
            <person name="Sperling L."/>
            <person name="Meyer E."/>
            <person name="Cohen J."/>
            <person name="Wincker P."/>
        </authorList>
    </citation>
    <scope>NUCLEOTIDE SEQUENCE [LARGE SCALE GENOMIC DNA]</scope>
    <source>
        <strain evidence="7 8">Stock d4-2</strain>
    </source>
</reference>
<evidence type="ECO:0000256" key="2">
    <source>
        <dbReference type="ARBA" id="ARBA00023125"/>
    </source>
</evidence>
<keyword evidence="8" id="KW-1185">Reference proteome</keyword>
<feature type="compositionally biased region" description="Basic and acidic residues" evidence="5">
    <location>
        <begin position="96"/>
        <end position="107"/>
    </location>
</feature>
<dbReference type="STRING" id="5888.A0BU33"/>
<evidence type="ECO:0000259" key="6">
    <source>
        <dbReference type="PROSITE" id="PS50118"/>
    </source>
</evidence>
<evidence type="ECO:0000256" key="1">
    <source>
        <dbReference type="ARBA" id="ARBA00004123"/>
    </source>
</evidence>
<dbReference type="GeneID" id="5015232"/>
<evidence type="ECO:0000256" key="5">
    <source>
        <dbReference type="SAM" id="MobiDB-lite"/>
    </source>
</evidence>
<protein>
    <recommendedName>
        <fullName evidence="6">HMG box domain-containing protein</fullName>
    </recommendedName>
</protein>
<sequence length="113" mass="13600">MSLQNHIFQEAPPKKPLSAYFLFLGDERHEIMKNNPGSKISEITQIAARMWAELDEQRKIEYQKRTGVLQKEYEVKKKEYEVKYGEIKRKSKKKQRQIDHQEHEKSVQKKIKK</sequence>
<dbReference type="InParanoid" id="A0BU33"/>
<evidence type="ECO:0000313" key="7">
    <source>
        <dbReference type="EMBL" id="CAK62050.1"/>
    </source>
</evidence>
<dbReference type="InterPro" id="IPR036910">
    <property type="entry name" value="HMG_box_dom_sf"/>
</dbReference>
<keyword evidence="2 4" id="KW-0238">DNA-binding</keyword>
<dbReference type="InterPro" id="IPR050342">
    <property type="entry name" value="HMGB"/>
</dbReference>
<organism evidence="7 8">
    <name type="scientific">Paramecium tetraurelia</name>
    <dbReference type="NCBI Taxonomy" id="5888"/>
    <lineage>
        <taxon>Eukaryota</taxon>
        <taxon>Sar</taxon>
        <taxon>Alveolata</taxon>
        <taxon>Ciliophora</taxon>
        <taxon>Intramacronucleata</taxon>
        <taxon>Oligohymenophorea</taxon>
        <taxon>Peniculida</taxon>
        <taxon>Parameciidae</taxon>
        <taxon>Paramecium</taxon>
    </lineage>
</organism>
<gene>
    <name evidence="7" type="ORF">GSPATT00032282001</name>
</gene>
<comment type="subcellular location">
    <subcellularLocation>
        <location evidence="1">Nucleus</location>
    </subcellularLocation>
</comment>
<evidence type="ECO:0000313" key="8">
    <source>
        <dbReference type="Proteomes" id="UP000000600"/>
    </source>
</evidence>
<evidence type="ECO:0000256" key="4">
    <source>
        <dbReference type="PROSITE-ProRule" id="PRU00267"/>
    </source>
</evidence>
<name>A0BU33_PARTE</name>
<feature type="domain" description="HMG box" evidence="6">
    <location>
        <begin position="13"/>
        <end position="81"/>
    </location>
</feature>
<dbReference type="GO" id="GO:0005634">
    <property type="term" value="C:nucleus"/>
    <property type="evidence" value="ECO:0007669"/>
    <property type="project" value="UniProtKB-SubCell"/>
</dbReference>
<keyword evidence="3 4" id="KW-0539">Nucleus</keyword>
<dbReference type="OMA" id="QIAARMW"/>
<dbReference type="eggNOG" id="KOG0381">
    <property type="taxonomic scope" value="Eukaryota"/>
</dbReference>
<dbReference type="InterPro" id="IPR009071">
    <property type="entry name" value="HMG_box_dom"/>
</dbReference>
<feature type="region of interest" description="Disordered" evidence="5">
    <location>
        <begin position="90"/>
        <end position="113"/>
    </location>
</feature>
<dbReference type="Pfam" id="PF00505">
    <property type="entry name" value="HMG_box"/>
    <property type="match status" value="1"/>
</dbReference>
<dbReference type="AlphaFoldDB" id="A0BU33"/>
<dbReference type="HOGENOM" id="CLU_135329_0_0_1"/>
<dbReference type="KEGG" id="ptm:GSPATT00032282001"/>
<dbReference type="PANTHER" id="PTHR48112:SF32">
    <property type="entry name" value="HIGH MOBILITY GROUP PROTEIN B3"/>
    <property type="match status" value="1"/>
</dbReference>
<dbReference type="EMBL" id="CT868017">
    <property type="protein sequence ID" value="CAK62050.1"/>
    <property type="molecule type" value="Genomic_DNA"/>
</dbReference>
<dbReference type="PROSITE" id="PS50118">
    <property type="entry name" value="HMG_BOX_2"/>
    <property type="match status" value="1"/>
</dbReference>
<feature type="DNA-binding region" description="HMG box" evidence="4">
    <location>
        <begin position="13"/>
        <end position="81"/>
    </location>
</feature>
<dbReference type="OrthoDB" id="448466at2759"/>
<dbReference type="SMART" id="SM00398">
    <property type="entry name" value="HMG"/>
    <property type="match status" value="1"/>
</dbReference>
<dbReference type="PANTHER" id="PTHR48112">
    <property type="entry name" value="HIGH MOBILITY GROUP PROTEIN DSP1"/>
    <property type="match status" value="1"/>
</dbReference>
<dbReference type="Gene3D" id="1.10.30.10">
    <property type="entry name" value="High mobility group box domain"/>
    <property type="match status" value="1"/>
</dbReference>
<dbReference type="GO" id="GO:0003677">
    <property type="term" value="F:DNA binding"/>
    <property type="evidence" value="ECO:0007669"/>
    <property type="project" value="UniProtKB-UniRule"/>
</dbReference>